<proteinExistence type="predicted"/>
<dbReference type="STRING" id="1144275.COCOR_01733"/>
<dbReference type="KEGG" id="ccx:COCOR_01733"/>
<protein>
    <submittedName>
        <fullName evidence="1">Uncharacterized protein</fullName>
    </submittedName>
</protein>
<reference evidence="1 2" key="1">
    <citation type="journal article" date="2012" name="J. Bacteriol.">
        <title>Complete Genome Sequence of the Fruiting Myxobacterium Corallococcus coralloides DSM 2259.</title>
        <authorList>
            <person name="Huntley S."/>
            <person name="Zhang Y."/>
            <person name="Treuner-Lange A."/>
            <person name="Kneip S."/>
            <person name="Sensen C.W."/>
            <person name="Sogaard-Andersen L."/>
        </authorList>
    </citation>
    <scope>NUCLEOTIDE SEQUENCE [LARGE SCALE GENOMIC DNA]</scope>
    <source>
        <strain evidence="2">ATCC 25202 / DSM 2259 / NBRC 100086 / M2</strain>
    </source>
</reference>
<name>H8N069_CORCM</name>
<evidence type="ECO:0000313" key="2">
    <source>
        <dbReference type="Proteomes" id="UP000007587"/>
    </source>
</evidence>
<reference evidence="2" key="2">
    <citation type="submission" date="2012-03" db="EMBL/GenBank/DDBJ databases">
        <title>Genome sequence of the fruiting myxobacterium Corallococcus coralloides DSM 2259.</title>
        <authorList>
            <person name="Huntley S."/>
            <person name="Zhang Y."/>
            <person name="Treuner-Lange A."/>
            <person name="Sensen C.W."/>
            <person name="Sogaard-Andersen L."/>
        </authorList>
    </citation>
    <scope>NUCLEOTIDE SEQUENCE [LARGE SCALE GENOMIC DNA]</scope>
    <source>
        <strain evidence="2">ATCC 25202 / DSM 2259 / NBRC 100086 / M2</strain>
    </source>
</reference>
<dbReference type="Proteomes" id="UP000007587">
    <property type="component" value="Chromosome"/>
</dbReference>
<organism evidence="1 2">
    <name type="scientific">Corallococcus coralloides (strain ATCC 25202 / DSM 2259 / NBRC 100086 / M2)</name>
    <name type="common">Myxococcus coralloides</name>
    <dbReference type="NCBI Taxonomy" id="1144275"/>
    <lineage>
        <taxon>Bacteria</taxon>
        <taxon>Pseudomonadati</taxon>
        <taxon>Myxococcota</taxon>
        <taxon>Myxococcia</taxon>
        <taxon>Myxococcales</taxon>
        <taxon>Cystobacterineae</taxon>
        <taxon>Myxococcaceae</taxon>
        <taxon>Corallococcus</taxon>
    </lineage>
</organism>
<sequence length="266" mass="29490">MERRSQERMPEQVMQALLDLLAEMPDYRVGQALAIAAARRTGYSDPFHVEDEALFKALQQMTTEARDRKRARPASEDSLEAYLTAKHEGSMSEWLQGLSRWGHRPLALAAFAVAEPCLGIWEHGVPEDGDWQFTFARASSPRDALTALRRWLGDSQTPLAPHVEALRKLIRSAELTEDEAGGGADLIRKRQRCVAAGRAIVLALEASVWTPEQATRDIPDEAERQAVMAAGPFLETLGAARAFLSSVPGSTEENVREHVRRVLLAQ</sequence>
<dbReference type="HOGENOM" id="CLU_1044741_0_0_7"/>
<dbReference type="AlphaFoldDB" id="H8N069"/>
<evidence type="ECO:0000313" key="1">
    <source>
        <dbReference type="EMBL" id="AFE04255.1"/>
    </source>
</evidence>
<dbReference type="EMBL" id="CP003389">
    <property type="protein sequence ID" value="AFE04255.1"/>
    <property type="molecule type" value="Genomic_DNA"/>
</dbReference>
<gene>
    <name evidence="1" type="ordered locus">COCOR_01733</name>
</gene>
<accession>H8N069</accession>
<keyword evidence="2" id="KW-1185">Reference proteome</keyword>
<dbReference type="InParanoid" id="H8N069"/>